<dbReference type="RefSeq" id="WP_200293184.1">
    <property type="nucleotide sequence ID" value="NZ_CP067013.1"/>
</dbReference>
<proteinExistence type="predicted"/>
<dbReference type="InterPro" id="IPR050469">
    <property type="entry name" value="Diguanylate_Cyclase"/>
</dbReference>
<dbReference type="AlphaFoldDB" id="A0A9X7V4N3"/>
<dbReference type="GO" id="GO:1902201">
    <property type="term" value="P:negative regulation of bacterial-type flagellum-dependent cell motility"/>
    <property type="evidence" value="ECO:0007669"/>
    <property type="project" value="TreeGrafter"/>
</dbReference>
<comment type="subcellular location">
    <subcellularLocation>
        <location evidence="2">Cell inner membrane</location>
    </subcellularLocation>
</comment>
<evidence type="ECO:0000313" key="8">
    <source>
        <dbReference type="Proteomes" id="UP000595933"/>
    </source>
</evidence>
<feature type="domain" description="GGDEF" evidence="6">
    <location>
        <begin position="248"/>
        <end position="377"/>
    </location>
</feature>
<dbReference type="GO" id="GO:0043709">
    <property type="term" value="P:cell adhesion involved in single-species biofilm formation"/>
    <property type="evidence" value="ECO:0007669"/>
    <property type="project" value="TreeGrafter"/>
</dbReference>
<feature type="transmembrane region" description="Helical" evidence="5">
    <location>
        <begin position="95"/>
        <end position="114"/>
    </location>
</feature>
<keyword evidence="5" id="KW-1133">Transmembrane helix</keyword>
<dbReference type="GO" id="GO:0052621">
    <property type="term" value="F:diguanylate cyclase activity"/>
    <property type="evidence" value="ECO:0007669"/>
    <property type="project" value="UniProtKB-EC"/>
</dbReference>
<dbReference type="FunFam" id="3.30.70.270:FF:000001">
    <property type="entry name" value="Diguanylate cyclase domain protein"/>
    <property type="match status" value="1"/>
</dbReference>
<dbReference type="InterPro" id="IPR043128">
    <property type="entry name" value="Rev_trsase/Diguanyl_cyclase"/>
</dbReference>
<dbReference type="NCBIfam" id="TIGR00254">
    <property type="entry name" value="GGDEF"/>
    <property type="match status" value="1"/>
</dbReference>
<evidence type="ECO:0000259" key="6">
    <source>
        <dbReference type="PROSITE" id="PS50887"/>
    </source>
</evidence>
<dbReference type="Proteomes" id="UP000595933">
    <property type="component" value="Chromosome"/>
</dbReference>
<dbReference type="InterPro" id="IPR000160">
    <property type="entry name" value="GGDEF_dom"/>
</dbReference>
<feature type="transmembrane region" description="Helical" evidence="5">
    <location>
        <begin position="36"/>
        <end position="56"/>
    </location>
</feature>
<protein>
    <recommendedName>
        <fullName evidence="3">diguanylate cyclase</fullName>
        <ecNumber evidence="3">2.7.7.65</ecNumber>
    </recommendedName>
</protein>
<comment type="cofactor">
    <cofactor evidence="1">
        <name>Mg(2+)</name>
        <dbReference type="ChEBI" id="CHEBI:18420"/>
    </cofactor>
</comment>
<feature type="transmembrane region" description="Helical" evidence="5">
    <location>
        <begin position="181"/>
        <end position="206"/>
    </location>
</feature>
<evidence type="ECO:0000256" key="2">
    <source>
        <dbReference type="ARBA" id="ARBA00004533"/>
    </source>
</evidence>
<dbReference type="Gene3D" id="3.30.70.270">
    <property type="match status" value="1"/>
</dbReference>
<dbReference type="SMART" id="SM00267">
    <property type="entry name" value="GGDEF"/>
    <property type="match status" value="1"/>
</dbReference>
<dbReference type="CDD" id="cd01949">
    <property type="entry name" value="GGDEF"/>
    <property type="match status" value="1"/>
</dbReference>
<evidence type="ECO:0000256" key="3">
    <source>
        <dbReference type="ARBA" id="ARBA00012528"/>
    </source>
</evidence>
<feature type="transmembrane region" description="Helical" evidence="5">
    <location>
        <begin position="120"/>
        <end position="139"/>
    </location>
</feature>
<keyword evidence="5" id="KW-0472">Membrane</keyword>
<evidence type="ECO:0000256" key="4">
    <source>
        <dbReference type="ARBA" id="ARBA00034247"/>
    </source>
</evidence>
<dbReference type="EMBL" id="CP067013">
    <property type="protein sequence ID" value="QQN52031.1"/>
    <property type="molecule type" value="Genomic_DNA"/>
</dbReference>
<dbReference type="EC" id="2.7.7.65" evidence="3"/>
<dbReference type="PANTHER" id="PTHR45138">
    <property type="entry name" value="REGULATORY COMPONENTS OF SENSORY TRANSDUCTION SYSTEM"/>
    <property type="match status" value="1"/>
</dbReference>
<gene>
    <name evidence="7" type="ORF">I6H70_06225</name>
</gene>
<sequence length="377" mass="41666">MQLSVPTLIVVDLYVLLLVALLMLFAWRSGRREPTLGYLCLTLFLGVASTALGALRNLGIDYVPIVLGNVLLVLAMAFNWTAMRVFAGRRPQWRGILVGPAVWAAMCLLPAFYGTLRLRIALLSVLTSIYIGLAMVELWRSRRAIQVSLRPAMALMAVHVVLYALRIPLDNGQPFEGTQHFNFFAVVIFETMMYAVGIAFVTLAMVRERAELEYRQASLSDPLTGIGNRRAFIEHGERLLHRCREAGQMVTLLLCDLDQFKRLNDTLGHKAGDDALIGFCHVAKLRLRRHDVFGRIGGEEFACLLADAGTDVAHGVAERIRGEFAALPFSRAGMLSVSIGISDTGRFGYDLDRLLSEADRALYQAKAGGRNCIRVAA</sequence>
<dbReference type="InterPro" id="IPR029787">
    <property type="entry name" value="Nucleotide_cyclase"/>
</dbReference>
<evidence type="ECO:0000313" key="7">
    <source>
        <dbReference type="EMBL" id="QQN52031.1"/>
    </source>
</evidence>
<organism evidence="7 8">
    <name type="scientific">Stutzerimonas balearica</name>
    <dbReference type="NCBI Taxonomy" id="74829"/>
    <lineage>
        <taxon>Bacteria</taxon>
        <taxon>Pseudomonadati</taxon>
        <taxon>Pseudomonadota</taxon>
        <taxon>Gammaproteobacteria</taxon>
        <taxon>Pseudomonadales</taxon>
        <taxon>Pseudomonadaceae</taxon>
        <taxon>Stutzerimonas</taxon>
    </lineage>
</organism>
<feature type="transmembrane region" description="Helical" evidence="5">
    <location>
        <begin position="6"/>
        <end position="27"/>
    </location>
</feature>
<dbReference type="Pfam" id="PF00990">
    <property type="entry name" value="GGDEF"/>
    <property type="match status" value="1"/>
</dbReference>
<dbReference type="SUPFAM" id="SSF55073">
    <property type="entry name" value="Nucleotide cyclase"/>
    <property type="match status" value="1"/>
</dbReference>
<feature type="transmembrane region" description="Helical" evidence="5">
    <location>
        <begin position="62"/>
        <end position="83"/>
    </location>
</feature>
<feature type="transmembrane region" description="Helical" evidence="5">
    <location>
        <begin position="151"/>
        <end position="169"/>
    </location>
</feature>
<keyword evidence="5" id="KW-0812">Transmembrane</keyword>
<dbReference type="PANTHER" id="PTHR45138:SF9">
    <property type="entry name" value="DIGUANYLATE CYCLASE DGCM-RELATED"/>
    <property type="match status" value="1"/>
</dbReference>
<comment type="catalytic activity">
    <reaction evidence="4">
        <text>2 GTP = 3',3'-c-di-GMP + 2 diphosphate</text>
        <dbReference type="Rhea" id="RHEA:24898"/>
        <dbReference type="ChEBI" id="CHEBI:33019"/>
        <dbReference type="ChEBI" id="CHEBI:37565"/>
        <dbReference type="ChEBI" id="CHEBI:58805"/>
        <dbReference type="EC" id="2.7.7.65"/>
    </reaction>
</comment>
<reference evidence="7 8" key="1">
    <citation type="submission" date="2020-12" db="EMBL/GenBank/DDBJ databases">
        <title>FDA dAtabase for Regulatory Grade micrObial Sequences (FDA-ARGOS): Supporting development and validation of Infectious Disease Dx tests.</title>
        <authorList>
            <person name="Sproer C."/>
            <person name="Gronow S."/>
            <person name="Severitt S."/>
            <person name="Schroder I."/>
            <person name="Tallon L."/>
            <person name="Sadzewicz L."/>
            <person name="Zhao X."/>
            <person name="Boylan J."/>
            <person name="Ott S."/>
            <person name="Bowen H."/>
            <person name="Vavikolanu K."/>
            <person name="Mehta A."/>
            <person name="Aluvathingal J."/>
            <person name="Nadendla S."/>
            <person name="Lowell S."/>
            <person name="Myers T."/>
            <person name="Yan Y."/>
            <person name="Sichtig H."/>
        </authorList>
    </citation>
    <scope>NUCLEOTIDE SEQUENCE [LARGE SCALE GENOMIC DNA]</scope>
    <source>
        <strain evidence="7 8">FDAARGOS_1013</strain>
    </source>
</reference>
<dbReference type="PROSITE" id="PS50887">
    <property type="entry name" value="GGDEF"/>
    <property type="match status" value="1"/>
</dbReference>
<name>A0A9X7V4N3_9GAMM</name>
<evidence type="ECO:0000256" key="1">
    <source>
        <dbReference type="ARBA" id="ARBA00001946"/>
    </source>
</evidence>
<evidence type="ECO:0000256" key="5">
    <source>
        <dbReference type="SAM" id="Phobius"/>
    </source>
</evidence>
<dbReference type="GO" id="GO:0005886">
    <property type="term" value="C:plasma membrane"/>
    <property type="evidence" value="ECO:0007669"/>
    <property type="project" value="UniProtKB-SubCell"/>
</dbReference>
<accession>A0A9X7V4N3</accession>